<keyword evidence="1" id="KW-0175">Coiled coil</keyword>
<feature type="compositionally biased region" description="Acidic residues" evidence="2">
    <location>
        <begin position="445"/>
        <end position="461"/>
    </location>
</feature>
<feature type="region of interest" description="Disordered" evidence="2">
    <location>
        <begin position="96"/>
        <end position="116"/>
    </location>
</feature>
<proteinExistence type="predicted"/>
<accession>A0A0G4EAR7</accession>
<evidence type="ECO:0000313" key="4">
    <source>
        <dbReference type="Proteomes" id="UP000041254"/>
    </source>
</evidence>
<feature type="region of interest" description="Disordered" evidence="2">
    <location>
        <begin position="438"/>
        <end position="571"/>
    </location>
</feature>
<gene>
    <name evidence="3" type="ORF">Vbra_1956</name>
</gene>
<evidence type="ECO:0000256" key="2">
    <source>
        <dbReference type="SAM" id="MobiDB-lite"/>
    </source>
</evidence>
<dbReference type="AlphaFoldDB" id="A0A0G4EAR7"/>
<feature type="region of interest" description="Disordered" evidence="2">
    <location>
        <begin position="364"/>
        <end position="395"/>
    </location>
</feature>
<feature type="coiled-coil region" evidence="1">
    <location>
        <begin position="395"/>
        <end position="422"/>
    </location>
</feature>
<protein>
    <submittedName>
        <fullName evidence="3">Uncharacterized protein</fullName>
    </submittedName>
</protein>
<dbReference type="EMBL" id="CDMY01000104">
    <property type="protein sequence ID" value="CEL92746.1"/>
    <property type="molecule type" value="Genomic_DNA"/>
</dbReference>
<feature type="region of interest" description="Disordered" evidence="2">
    <location>
        <begin position="159"/>
        <end position="232"/>
    </location>
</feature>
<feature type="compositionally biased region" description="Polar residues" evidence="2">
    <location>
        <begin position="221"/>
        <end position="232"/>
    </location>
</feature>
<organism evidence="3 4">
    <name type="scientific">Vitrella brassicaformis (strain CCMP3155)</name>
    <dbReference type="NCBI Taxonomy" id="1169540"/>
    <lineage>
        <taxon>Eukaryota</taxon>
        <taxon>Sar</taxon>
        <taxon>Alveolata</taxon>
        <taxon>Colpodellida</taxon>
        <taxon>Vitrellaceae</taxon>
        <taxon>Vitrella</taxon>
    </lineage>
</organism>
<dbReference type="InParanoid" id="A0A0G4EAR7"/>
<dbReference type="VEuPathDB" id="CryptoDB:Vbra_1956"/>
<feature type="compositionally biased region" description="Pro residues" evidence="2">
    <location>
        <begin position="182"/>
        <end position="193"/>
    </location>
</feature>
<evidence type="ECO:0000313" key="3">
    <source>
        <dbReference type="EMBL" id="CEL92746.1"/>
    </source>
</evidence>
<dbReference type="Proteomes" id="UP000041254">
    <property type="component" value="Unassembled WGS sequence"/>
</dbReference>
<keyword evidence="4" id="KW-1185">Reference proteome</keyword>
<feature type="compositionally biased region" description="Acidic residues" evidence="2">
    <location>
        <begin position="553"/>
        <end position="565"/>
    </location>
</feature>
<reference evidence="3 4" key="1">
    <citation type="submission" date="2014-11" db="EMBL/GenBank/DDBJ databases">
        <authorList>
            <person name="Zhu J."/>
            <person name="Qi W."/>
            <person name="Song R."/>
        </authorList>
    </citation>
    <scope>NUCLEOTIDE SEQUENCE [LARGE SCALE GENOMIC DNA]</scope>
</reference>
<feature type="region of interest" description="Disordered" evidence="2">
    <location>
        <begin position="638"/>
        <end position="687"/>
    </location>
</feature>
<name>A0A0G4EAR7_VITBC</name>
<feature type="compositionally biased region" description="Low complexity" evidence="2">
    <location>
        <begin position="462"/>
        <end position="480"/>
    </location>
</feature>
<evidence type="ECO:0000256" key="1">
    <source>
        <dbReference type="SAM" id="Coils"/>
    </source>
</evidence>
<sequence length="687" mass="75886">MMSDDRANVILLTKHKYAASPGPGDYDLYAPGMLLKKTGPTMRAPRGELFPEMVARRSSAVLGPDYNVCGSMLKKSPSKPVVRYETDTMHTTKELVKQQQGGVGTPGPGTYDPVLPRVDRRVCRSPFKGPTRLATLDYRLKVSPADVSLLESSAIDPRLLTPLGPELRDRRRSKQGSTSLLPSPPPSPPPLPSPSSIGFHKLHKSLPSLTHSHRPRPTYSMRPSLSLPSIESTDARIVHSPLARDSRPEGVQRRARLKAFVREIGRGGRTLGAEEIQLLKLRLERVSEQLKEASQGLMQPLDVPHLLQCATERLTDKLKSHLMIIGIAPGSRKWRHALREAQGGRFRLPGLPPNTRTVLKRQLDLQTPPPSSRLPQPKQEQVQPAPPEQLQPIRVDEALNMMDQWLREREEEEREHERGMEMEVDMGRSARHRLMASVAPQLPTVEEEPTQMDEEEQEQEQVEAAAQPETQQPTEEPAAAVVQPIGEAEREAETQPPQPETAAAEAPPPEPEEPQTMPSVPATADETPFREHEEDSEWGDIEEGAKEAVSLLPEEEIPSQPEEDHELLTIEPRKISVDAAVSEEDSEWGDIREGALEAIDVSAENSSNNVEEAEGLTFAQMGEQSGWEVVRRHSIENKIHEENGGGDGGGDGGMDIEVRSGVLGSEGTLPTLGEEDDDWDDIVGSIE</sequence>